<evidence type="ECO:0000313" key="2">
    <source>
        <dbReference type="Proteomes" id="UP001595891"/>
    </source>
</evidence>
<organism evidence="1 2">
    <name type="scientific">Sphaerisporangium corydalis</name>
    <dbReference type="NCBI Taxonomy" id="1441875"/>
    <lineage>
        <taxon>Bacteria</taxon>
        <taxon>Bacillati</taxon>
        <taxon>Actinomycetota</taxon>
        <taxon>Actinomycetes</taxon>
        <taxon>Streptosporangiales</taxon>
        <taxon>Streptosporangiaceae</taxon>
        <taxon>Sphaerisporangium</taxon>
    </lineage>
</organism>
<protein>
    <submittedName>
        <fullName evidence="1">Uncharacterized protein</fullName>
    </submittedName>
</protein>
<accession>A0ABV9EU36</accession>
<evidence type="ECO:0000313" key="1">
    <source>
        <dbReference type="EMBL" id="MFC4592408.1"/>
    </source>
</evidence>
<dbReference type="RefSeq" id="WP_262850115.1">
    <property type="nucleotide sequence ID" value="NZ_JANZYP010000097.1"/>
</dbReference>
<dbReference type="EMBL" id="JBHSFN010000050">
    <property type="protein sequence ID" value="MFC4592408.1"/>
    <property type="molecule type" value="Genomic_DNA"/>
</dbReference>
<gene>
    <name evidence="1" type="ORF">ACFO8L_40410</name>
</gene>
<dbReference type="Proteomes" id="UP001595891">
    <property type="component" value="Unassembled WGS sequence"/>
</dbReference>
<name>A0ABV9EU36_9ACTN</name>
<sequence length="118" mass="13135">MTHTPTRLAYIAGLRDLADFFDTNPDVPTPEGPVIAYYFPRGTDEKIRDQVDHVARLLSSQIDPDYLPYGHYTTQIRFGIAEYRAVGLLASTHTQHASDDDHQNCCTAPDTDTATHSA</sequence>
<keyword evidence="2" id="KW-1185">Reference proteome</keyword>
<proteinExistence type="predicted"/>
<comment type="caution">
    <text evidence="1">The sequence shown here is derived from an EMBL/GenBank/DDBJ whole genome shotgun (WGS) entry which is preliminary data.</text>
</comment>
<reference evidence="2" key="1">
    <citation type="journal article" date="2019" name="Int. J. Syst. Evol. Microbiol.">
        <title>The Global Catalogue of Microorganisms (GCM) 10K type strain sequencing project: providing services to taxonomists for standard genome sequencing and annotation.</title>
        <authorList>
            <consortium name="The Broad Institute Genomics Platform"/>
            <consortium name="The Broad Institute Genome Sequencing Center for Infectious Disease"/>
            <person name="Wu L."/>
            <person name="Ma J."/>
        </authorList>
    </citation>
    <scope>NUCLEOTIDE SEQUENCE [LARGE SCALE GENOMIC DNA]</scope>
    <source>
        <strain evidence="2">CCUG 49560</strain>
    </source>
</reference>